<dbReference type="Proteomes" id="UP000248916">
    <property type="component" value="Unassembled WGS sequence"/>
</dbReference>
<reference evidence="2 3" key="1">
    <citation type="submission" date="2018-06" db="EMBL/GenBank/DDBJ databases">
        <title>Genomic Encyclopedia of Archaeal and Bacterial Type Strains, Phase II (KMG-II): from individual species to whole genera.</title>
        <authorList>
            <person name="Goeker M."/>
        </authorList>
    </citation>
    <scope>NUCLEOTIDE SEQUENCE [LARGE SCALE GENOMIC DNA]</scope>
    <source>
        <strain evidence="2 3">DSM 22009</strain>
    </source>
</reference>
<evidence type="ECO:0000259" key="1">
    <source>
        <dbReference type="Pfam" id="PF05598"/>
    </source>
</evidence>
<evidence type="ECO:0000313" key="2">
    <source>
        <dbReference type="EMBL" id="PZX12369.1"/>
    </source>
</evidence>
<gene>
    <name evidence="2" type="ORF">LX81_03627</name>
</gene>
<proteinExistence type="predicted"/>
<comment type="caution">
    <text evidence="2">The sequence shown here is derived from an EMBL/GenBank/DDBJ whole genome shotgun (WGS) entry which is preliminary data.</text>
</comment>
<dbReference type="AlphaFoldDB" id="A0A2W7PSE8"/>
<dbReference type="InterPro" id="IPR008490">
    <property type="entry name" value="Transposase_InsH_N"/>
</dbReference>
<sequence>MAKQTGFWSIEDRLEEFSAVGDPLETLNRTVEIERFRPILERAVGRPRGIKDGRPAMAVVLKFRMLVLQSLHGLSLEATEKMVRDRLS</sequence>
<evidence type="ECO:0000313" key="3">
    <source>
        <dbReference type="Proteomes" id="UP000248916"/>
    </source>
</evidence>
<feature type="domain" description="Transposase InsH N-terminal" evidence="1">
    <location>
        <begin position="14"/>
        <end position="88"/>
    </location>
</feature>
<dbReference type="Pfam" id="PF05598">
    <property type="entry name" value="DUF772"/>
    <property type="match status" value="1"/>
</dbReference>
<organism evidence="2 3">
    <name type="scientific">Palleronia aestuarii</name>
    <dbReference type="NCBI Taxonomy" id="568105"/>
    <lineage>
        <taxon>Bacteria</taxon>
        <taxon>Pseudomonadati</taxon>
        <taxon>Pseudomonadota</taxon>
        <taxon>Alphaproteobacteria</taxon>
        <taxon>Rhodobacterales</taxon>
        <taxon>Roseobacteraceae</taxon>
        <taxon>Palleronia</taxon>
    </lineage>
</organism>
<accession>A0A2W7PSE8</accession>
<protein>
    <submittedName>
        <fullName evidence="2">Transposase-like protein DUF772</fullName>
    </submittedName>
</protein>
<dbReference type="EMBL" id="QKZL01000024">
    <property type="protein sequence ID" value="PZX12369.1"/>
    <property type="molecule type" value="Genomic_DNA"/>
</dbReference>
<name>A0A2W7PSE8_9RHOB</name>
<keyword evidence="3" id="KW-1185">Reference proteome</keyword>